<sequence>MAHNDELSKFLRVRRAALTPEAAGLPAPGGRRVPGLRRDELALLAGVSVDYYTRLEQGRPITPSEEVLDALATALQLDPAERAYLHTVGRASPARRRATSRAQSVRPGLLALIEQLGDTPAFVLGRRTDVLAANVTARRLLADFAAMPARERNAARWLVLDEGARSLFGDDWERVASDITGVLRMDAARHPDDPRTADLVGELSIKSPHFRRWWAGRKVVEFGQGHKTLHHPLVGDLSLRTEAMTFPGDPDQMLIVFLAEPASPSRHALDLLTAWTATASPQAGSREAGRPHRK</sequence>
<reference evidence="2" key="1">
    <citation type="submission" date="2022-11" db="EMBL/GenBank/DDBJ databases">
        <authorList>
            <person name="Somphong A."/>
            <person name="Phongsopitanun W."/>
        </authorList>
    </citation>
    <scope>NUCLEOTIDE SEQUENCE</scope>
    <source>
        <strain evidence="2">Pm04-4</strain>
    </source>
</reference>
<proteinExistence type="predicted"/>
<organism evidence="2 3">
    <name type="scientific">Paractinoplanes pyxinae</name>
    <dbReference type="NCBI Taxonomy" id="2997416"/>
    <lineage>
        <taxon>Bacteria</taxon>
        <taxon>Bacillati</taxon>
        <taxon>Actinomycetota</taxon>
        <taxon>Actinomycetes</taxon>
        <taxon>Micromonosporales</taxon>
        <taxon>Micromonosporaceae</taxon>
        <taxon>Paractinoplanes</taxon>
    </lineage>
</organism>
<dbReference type="Pfam" id="PF17765">
    <property type="entry name" value="MLTR_LBD"/>
    <property type="match status" value="1"/>
</dbReference>
<dbReference type="Gene3D" id="3.30.450.180">
    <property type="match status" value="1"/>
</dbReference>
<dbReference type="PROSITE" id="PS50943">
    <property type="entry name" value="HTH_CROC1"/>
    <property type="match status" value="1"/>
</dbReference>
<comment type="caution">
    <text evidence="2">The sequence shown here is derived from an EMBL/GenBank/DDBJ whole genome shotgun (WGS) entry which is preliminary data.</text>
</comment>
<dbReference type="EMBL" id="JAPNTZ010000019">
    <property type="protein sequence ID" value="MCY1144200.1"/>
    <property type="molecule type" value="Genomic_DNA"/>
</dbReference>
<accession>A0ABT4BCF6</accession>
<feature type="domain" description="HTH cro/C1-type" evidence="1">
    <location>
        <begin position="35"/>
        <end position="82"/>
    </location>
</feature>
<dbReference type="CDD" id="cd00093">
    <property type="entry name" value="HTH_XRE"/>
    <property type="match status" value="1"/>
</dbReference>
<dbReference type="PANTHER" id="PTHR35010">
    <property type="entry name" value="BLL4672 PROTEIN-RELATED"/>
    <property type="match status" value="1"/>
</dbReference>
<dbReference type="SUPFAM" id="SSF47413">
    <property type="entry name" value="lambda repressor-like DNA-binding domains"/>
    <property type="match status" value="1"/>
</dbReference>
<evidence type="ECO:0000259" key="1">
    <source>
        <dbReference type="PROSITE" id="PS50943"/>
    </source>
</evidence>
<dbReference type="Proteomes" id="UP001151002">
    <property type="component" value="Unassembled WGS sequence"/>
</dbReference>
<dbReference type="InterPro" id="IPR041413">
    <property type="entry name" value="MLTR_LBD"/>
</dbReference>
<dbReference type="InterPro" id="IPR010982">
    <property type="entry name" value="Lambda_DNA-bd_dom_sf"/>
</dbReference>
<keyword evidence="3" id="KW-1185">Reference proteome</keyword>
<dbReference type="Pfam" id="PF13560">
    <property type="entry name" value="HTH_31"/>
    <property type="match status" value="1"/>
</dbReference>
<evidence type="ECO:0000313" key="2">
    <source>
        <dbReference type="EMBL" id="MCY1144200.1"/>
    </source>
</evidence>
<gene>
    <name evidence="2" type="ORF">OWR29_39930</name>
</gene>
<protein>
    <submittedName>
        <fullName evidence="2">Helix-turn-helix transcriptional regulator</fullName>
    </submittedName>
</protein>
<dbReference type="SMART" id="SM00530">
    <property type="entry name" value="HTH_XRE"/>
    <property type="match status" value="1"/>
</dbReference>
<dbReference type="InterPro" id="IPR001387">
    <property type="entry name" value="Cro/C1-type_HTH"/>
</dbReference>
<name>A0ABT4BCF6_9ACTN</name>
<dbReference type="RefSeq" id="WP_267568766.1">
    <property type="nucleotide sequence ID" value="NZ_JAPNTZ010000019.1"/>
</dbReference>
<dbReference type="PANTHER" id="PTHR35010:SF2">
    <property type="entry name" value="BLL4672 PROTEIN"/>
    <property type="match status" value="1"/>
</dbReference>
<evidence type="ECO:0000313" key="3">
    <source>
        <dbReference type="Proteomes" id="UP001151002"/>
    </source>
</evidence>
<dbReference type="Gene3D" id="1.10.260.40">
    <property type="entry name" value="lambda repressor-like DNA-binding domains"/>
    <property type="match status" value="1"/>
</dbReference>